<accession>A0A516V484</accession>
<evidence type="ECO:0000313" key="3">
    <source>
        <dbReference type="Proteomes" id="UP000315891"/>
    </source>
</evidence>
<organism evidence="2 3">
    <name type="scientific">Pseudoluteimonas lycopersici</name>
    <dbReference type="NCBI Taxonomy" id="1324796"/>
    <lineage>
        <taxon>Bacteria</taxon>
        <taxon>Pseudomonadati</taxon>
        <taxon>Pseudomonadota</taxon>
        <taxon>Gammaproteobacteria</taxon>
        <taxon>Lysobacterales</taxon>
        <taxon>Lysobacteraceae</taxon>
        <taxon>Pseudoluteimonas</taxon>
    </lineage>
</organism>
<sequence length="786" mass="87117">MTPATPSPGAQAPQRLAAAAVPRRVRVILDHVMDVASDELERQLQAMLSELEQQLFRLADHARNPGIESEYLHTLRTLRLNRSDLVPRFMIGLESSLATLGQSVSPIQHPPTAWSGGGHNLTLIDEAEMDEATVLRDIASRHSSRASLALHLLGQRFGVLAASPALDVERLPCGPHSLCSILRDAIETLQLPLDARLLLYRTFDRQVMADHGRLVEMINATMATDGLLPALRYVPTRMRAPISVAASTRDKREPQQHEPQSLRASSQPQQQQQPETGTAKDGEAKAPQQRRKVNAARDPQRPHTGWLGIVDPGGMQAGDAAAFELLQQLLAGRRELLGKFRSGTPQAPPQTLERNEVLAALPQRLPAAGPAAQSSVADIKQDLLARLRQQRGKGAALSGEDNDTFELLGMLYGQIEREIHADAPSAPLLKQLQVPLVRLALQDRGFFVREEHPARLLLNTVAESGARWLDRDDVDPQMLPAMHDAVDYVVKNYRDDAEVFARANDDLQGRLRTIAHKAELAERRHIEAARGKEKLEVAKRRAIDTITELVGDQRPPHFVRALLNQAWADVLTLTLLRHGAESDEWKRKLETTRQIVENCCRSGQHAPDHALAESIEAALSQVGYHSEEAAAIARRLASATDDENDPASRTELAMKLKARARLGEEIASTRKRQATPRSQDEQARYEYLRQLPYGTWIEFTTNQQGDTVRRRLSWYSTVTDNALFVNQRGQRVAEQTLDSLARLLASGQARVVTAERARLIDRAWHATLNALRSFAGRSPSPAGEPA</sequence>
<keyword evidence="3" id="KW-1185">Reference proteome</keyword>
<dbReference type="InterPro" id="IPR012434">
    <property type="entry name" value="DUF1631"/>
</dbReference>
<dbReference type="RefSeq" id="WP_143878855.1">
    <property type="nucleotide sequence ID" value="NZ_BAABLZ010000001.1"/>
</dbReference>
<evidence type="ECO:0000313" key="2">
    <source>
        <dbReference type="EMBL" id="QDQ73342.1"/>
    </source>
</evidence>
<feature type="compositionally biased region" description="Low complexity" evidence="1">
    <location>
        <begin position="259"/>
        <end position="274"/>
    </location>
</feature>
<name>A0A516V484_9GAMM</name>
<protein>
    <submittedName>
        <fullName evidence="2">DUF1631 domain-containing protein</fullName>
    </submittedName>
</protein>
<evidence type="ECO:0000256" key="1">
    <source>
        <dbReference type="SAM" id="MobiDB-lite"/>
    </source>
</evidence>
<reference evidence="2 3" key="1">
    <citation type="submission" date="2019-07" db="EMBL/GenBank/DDBJ databases">
        <title>Lysobacter weifangensis sp. nov., isolated from bensulfuron-methyl contaminated farmland soil.</title>
        <authorList>
            <person name="Zhao H."/>
        </authorList>
    </citation>
    <scope>NUCLEOTIDE SEQUENCE [LARGE SCALE GENOMIC DNA]</scope>
    <source>
        <strain evidence="2 3">CC-Bw-6</strain>
    </source>
</reference>
<dbReference type="OrthoDB" id="6188167at2"/>
<dbReference type="AlphaFoldDB" id="A0A516V484"/>
<feature type="region of interest" description="Disordered" evidence="1">
    <location>
        <begin position="245"/>
        <end position="311"/>
    </location>
</feature>
<dbReference type="Proteomes" id="UP000315891">
    <property type="component" value="Chromosome"/>
</dbReference>
<gene>
    <name evidence="2" type="ORF">FNZ56_05390</name>
</gene>
<dbReference type="EMBL" id="CP041742">
    <property type="protein sequence ID" value="QDQ73342.1"/>
    <property type="molecule type" value="Genomic_DNA"/>
</dbReference>
<dbReference type="Pfam" id="PF07793">
    <property type="entry name" value="DUF1631"/>
    <property type="match status" value="1"/>
</dbReference>
<proteinExistence type="predicted"/>